<reference evidence="2 3" key="1">
    <citation type="submission" date="2024-02" db="EMBL/GenBank/DDBJ databases">
        <title>Roseibium algae sp. nov., isolated from marine alga (Grateloupia sp.), showing potential in myo-inositol conversion.</title>
        <authorList>
            <person name="Wang Y."/>
        </authorList>
    </citation>
    <scope>NUCLEOTIDE SEQUENCE [LARGE SCALE GENOMIC DNA]</scope>
    <source>
        <strain evidence="2 3">H3510</strain>
    </source>
</reference>
<dbReference type="RefSeq" id="WP_340277823.1">
    <property type="nucleotide sequence ID" value="NZ_JBAKIA010000037.1"/>
</dbReference>
<proteinExistence type="predicted"/>
<organism evidence="2 3">
    <name type="scientific">Roseibium algae</name>
    <dbReference type="NCBI Taxonomy" id="3123038"/>
    <lineage>
        <taxon>Bacteria</taxon>
        <taxon>Pseudomonadati</taxon>
        <taxon>Pseudomonadota</taxon>
        <taxon>Alphaproteobacteria</taxon>
        <taxon>Hyphomicrobiales</taxon>
        <taxon>Stappiaceae</taxon>
        <taxon>Roseibium</taxon>
    </lineage>
</organism>
<feature type="compositionally biased region" description="Basic and acidic residues" evidence="1">
    <location>
        <begin position="39"/>
        <end position="48"/>
    </location>
</feature>
<dbReference type="Proteomes" id="UP001385499">
    <property type="component" value="Unassembled WGS sequence"/>
</dbReference>
<evidence type="ECO:0000256" key="1">
    <source>
        <dbReference type="SAM" id="MobiDB-lite"/>
    </source>
</evidence>
<evidence type="ECO:0000313" key="2">
    <source>
        <dbReference type="EMBL" id="MEJ8476950.1"/>
    </source>
</evidence>
<sequence>MSNRERTIRAFVTCDPQGSIIARYAVKDHDSEDAAWQAAEDHRSDFNGHPEGPGMVGMEYTDGHMAFERPEPECSSLTAVNQFAVRVM</sequence>
<name>A0ABU8TRZ3_9HYPH</name>
<accession>A0ABU8TRZ3</accession>
<gene>
    <name evidence="2" type="ORF">V6575_22990</name>
</gene>
<comment type="caution">
    <text evidence="2">The sequence shown here is derived from an EMBL/GenBank/DDBJ whole genome shotgun (WGS) entry which is preliminary data.</text>
</comment>
<evidence type="ECO:0000313" key="3">
    <source>
        <dbReference type="Proteomes" id="UP001385499"/>
    </source>
</evidence>
<keyword evidence="3" id="KW-1185">Reference proteome</keyword>
<protein>
    <submittedName>
        <fullName evidence="2">Uncharacterized protein</fullName>
    </submittedName>
</protein>
<dbReference type="EMBL" id="JBAKIA010000037">
    <property type="protein sequence ID" value="MEJ8476950.1"/>
    <property type="molecule type" value="Genomic_DNA"/>
</dbReference>
<feature type="region of interest" description="Disordered" evidence="1">
    <location>
        <begin position="33"/>
        <end position="60"/>
    </location>
</feature>